<reference evidence="1 2" key="1">
    <citation type="submission" date="2019-03" db="EMBL/GenBank/DDBJ databases">
        <title>Genomic Encyclopedia of Type Strains, Phase III (KMG-III): the genomes of soil and plant-associated and newly described type strains.</title>
        <authorList>
            <person name="Whitman W."/>
        </authorList>
    </citation>
    <scope>NUCLEOTIDE SEQUENCE [LARGE SCALE GENOMIC DNA]</scope>
    <source>
        <strain evidence="1 2">CGMCC 1.12801</strain>
    </source>
</reference>
<gene>
    <name evidence="1" type="ORF">B0I21_101410</name>
</gene>
<dbReference type="CDD" id="cd03143">
    <property type="entry name" value="A4_beta-galactosidase_middle_domain"/>
    <property type="match status" value="1"/>
</dbReference>
<evidence type="ECO:0000313" key="1">
    <source>
        <dbReference type="EMBL" id="TDS17543.1"/>
    </source>
</evidence>
<evidence type="ECO:0000313" key="2">
    <source>
        <dbReference type="Proteomes" id="UP000294752"/>
    </source>
</evidence>
<proteinExistence type="predicted"/>
<name>A0A4R7D8F3_9SPHI</name>
<organism evidence="1 2">
    <name type="scientific">Sphingobacterium paludis</name>
    <dbReference type="NCBI Taxonomy" id="1476465"/>
    <lineage>
        <taxon>Bacteria</taxon>
        <taxon>Pseudomonadati</taxon>
        <taxon>Bacteroidota</taxon>
        <taxon>Sphingobacteriia</taxon>
        <taxon>Sphingobacteriales</taxon>
        <taxon>Sphingobacteriaceae</taxon>
        <taxon>Sphingobacterium</taxon>
    </lineage>
</organism>
<keyword evidence="2" id="KW-1185">Reference proteome</keyword>
<dbReference type="AlphaFoldDB" id="A0A4R7D8F3"/>
<dbReference type="Proteomes" id="UP000294752">
    <property type="component" value="Unassembled WGS sequence"/>
</dbReference>
<protein>
    <submittedName>
        <fullName evidence="1">Uncharacterized protein</fullName>
    </submittedName>
</protein>
<comment type="caution">
    <text evidence="1">The sequence shown here is derived from an EMBL/GenBank/DDBJ whole genome shotgun (WGS) entry which is preliminary data.</text>
</comment>
<accession>A0A4R7D8F3</accession>
<sequence length="656" mass="72214">MLYIVSKRFRLESLLLIDQQKYFETLIISLIYTNMFTQKSTLLHVWACLLLLGVSSCRKQGDGTLDKANSDTQLMFTIAEQTGEPGSNMMKLKASSSSSAMQVQPESQEEYKEFHFIDDGAFRVTTSIVNEPSTLSANDPLETNKLDARMSGPQKASSRSLLARNIKYRVVLYDRSTTPSTFVSTTLGTAGSPLYINVEKGKNYDWAVFSFNDENDPGDMQDVVNTGSRDLLHAKGTTGVIPGVSGDRKLYTVPIHVQLQHKLANVSVQVTAKNYPARITGISGILGRNSYFFRNKLDIKTGNFVDQHTHIAMSSTMAFSSVSGETDRVADYYTSSSSPISNFFIQLNTLSLRTPSNDIRTLSSPVQYRWNNISPVAGQRTIAKINIQPVQDISGDRFRILSVGSAHHSLDPYSNYSGSWHALHSDKNFGPTGTYPTTNLNWSINYTPNPVTAYSSDLSSYKMIFVAVGGAPARREDAQKLIDYVQQGGTLIWFTATPLHAFDKIVWEHFAGQGTTLPVFTTDGSKLSQHDVLNGVFGDARGKTFGNYAAGGLGMSDFTKPVDVLAEGIPVRPATSSAVVWKARDYNFFYFATNGMQKYAQNAAEIAAGVAPFLLTSRPDYVPTIGPWGKQQDVSNSVLLMNVVAQTIDRVMSGRK</sequence>
<dbReference type="EMBL" id="SNZV01000001">
    <property type="protein sequence ID" value="TDS17543.1"/>
    <property type="molecule type" value="Genomic_DNA"/>
</dbReference>